<dbReference type="Proteomes" id="UP000886998">
    <property type="component" value="Unassembled WGS sequence"/>
</dbReference>
<keyword evidence="1" id="KW-1133">Transmembrane helix</keyword>
<keyword evidence="1" id="KW-0472">Membrane</keyword>
<feature type="transmembrane region" description="Helical" evidence="1">
    <location>
        <begin position="37"/>
        <end position="56"/>
    </location>
</feature>
<dbReference type="AlphaFoldDB" id="A0A8X7CSY9"/>
<feature type="transmembrane region" description="Helical" evidence="1">
    <location>
        <begin position="101"/>
        <end position="121"/>
    </location>
</feature>
<organism evidence="2 3">
    <name type="scientific">Trichonephila inaurata madagascariensis</name>
    <dbReference type="NCBI Taxonomy" id="2747483"/>
    <lineage>
        <taxon>Eukaryota</taxon>
        <taxon>Metazoa</taxon>
        <taxon>Ecdysozoa</taxon>
        <taxon>Arthropoda</taxon>
        <taxon>Chelicerata</taxon>
        <taxon>Arachnida</taxon>
        <taxon>Araneae</taxon>
        <taxon>Araneomorphae</taxon>
        <taxon>Entelegynae</taxon>
        <taxon>Araneoidea</taxon>
        <taxon>Nephilidae</taxon>
        <taxon>Trichonephila</taxon>
        <taxon>Trichonephila inaurata</taxon>
    </lineage>
</organism>
<keyword evidence="3" id="KW-1185">Reference proteome</keyword>
<comment type="caution">
    <text evidence="2">The sequence shown here is derived from an EMBL/GenBank/DDBJ whole genome shotgun (WGS) entry which is preliminary data.</text>
</comment>
<dbReference type="EMBL" id="BMAV01022485">
    <property type="protein sequence ID" value="GFY77510.1"/>
    <property type="molecule type" value="Genomic_DNA"/>
</dbReference>
<protein>
    <submittedName>
        <fullName evidence="2">Uncharacterized protein</fullName>
    </submittedName>
</protein>
<evidence type="ECO:0000313" key="3">
    <source>
        <dbReference type="Proteomes" id="UP000886998"/>
    </source>
</evidence>
<proteinExistence type="predicted"/>
<evidence type="ECO:0000256" key="1">
    <source>
        <dbReference type="SAM" id="Phobius"/>
    </source>
</evidence>
<name>A0A8X7CSY9_9ARAC</name>
<reference evidence="2" key="1">
    <citation type="submission" date="2020-08" db="EMBL/GenBank/DDBJ databases">
        <title>Multicomponent nature underlies the extraordinary mechanical properties of spider dragline silk.</title>
        <authorList>
            <person name="Kono N."/>
            <person name="Nakamura H."/>
            <person name="Mori M."/>
            <person name="Yoshida Y."/>
            <person name="Ohtoshi R."/>
            <person name="Malay A.D."/>
            <person name="Moran D.A.P."/>
            <person name="Tomita M."/>
            <person name="Numata K."/>
            <person name="Arakawa K."/>
        </authorList>
    </citation>
    <scope>NUCLEOTIDE SEQUENCE</scope>
</reference>
<keyword evidence="1" id="KW-0812">Transmembrane</keyword>
<accession>A0A8X7CSY9</accession>
<feature type="transmembrane region" description="Helical" evidence="1">
    <location>
        <begin position="68"/>
        <end position="89"/>
    </location>
</feature>
<sequence>MDDDIEMGFPTFAEELLYLVVGILRVRDVMAALSYEIPWYFSVMYFAIQIFVGCRIPEEGMWRLEASLLTSFVFCHMCAKGSSIFQIAVDVSRESFFTKAGNVYILVLFLVVSVFSSFFLFL</sequence>
<evidence type="ECO:0000313" key="2">
    <source>
        <dbReference type="EMBL" id="GFY77510.1"/>
    </source>
</evidence>
<gene>
    <name evidence="2" type="ORF">TNIN_147371</name>
</gene>